<reference evidence="1 2" key="1">
    <citation type="submission" date="2020-08" db="EMBL/GenBank/DDBJ databases">
        <title>A Genomic Blueprint of the Chicken Gut Microbiome.</title>
        <authorList>
            <person name="Gilroy R."/>
            <person name="Ravi A."/>
            <person name="Getino M."/>
            <person name="Pursley I."/>
            <person name="Horton D.L."/>
            <person name="Alikhan N.-F."/>
            <person name="Baker D."/>
            <person name="Gharbi K."/>
            <person name="Hall N."/>
            <person name="Watson M."/>
            <person name="Adriaenssens E.M."/>
            <person name="Foster-Nyarko E."/>
            <person name="Jarju S."/>
            <person name="Secka A."/>
            <person name="Antonio M."/>
            <person name="Oren A."/>
            <person name="Chaudhuri R."/>
            <person name="La Ragione R.M."/>
            <person name="Hildebrand F."/>
            <person name="Pallen M.J."/>
        </authorList>
    </citation>
    <scope>NUCLEOTIDE SEQUENCE [LARGE SCALE GENOMIC DNA]</scope>
    <source>
        <strain evidence="1 2">Sa2CUA10</strain>
    </source>
</reference>
<dbReference type="Proteomes" id="UP000603641">
    <property type="component" value="Unassembled WGS sequence"/>
</dbReference>
<dbReference type="EMBL" id="JACSQM010000006">
    <property type="protein sequence ID" value="MBD7965321.1"/>
    <property type="molecule type" value="Genomic_DNA"/>
</dbReference>
<sequence length="58" mass="6047">MKVKFCVTNHELFVGEINIIGVGLSSVVLIGDTDCISLGSAFDTPPESLVLGTSLVPL</sequence>
<accession>A0ABR8SPD7</accession>
<gene>
    <name evidence="1" type="ORF">H9648_14755</name>
</gene>
<evidence type="ECO:0000313" key="2">
    <source>
        <dbReference type="Proteomes" id="UP000603641"/>
    </source>
</evidence>
<organism evidence="1 2">
    <name type="scientific">Fictibacillus norfolkensis</name>
    <dbReference type="NCBI Taxonomy" id="2762233"/>
    <lineage>
        <taxon>Bacteria</taxon>
        <taxon>Bacillati</taxon>
        <taxon>Bacillota</taxon>
        <taxon>Bacilli</taxon>
        <taxon>Bacillales</taxon>
        <taxon>Fictibacillaceae</taxon>
        <taxon>Fictibacillus</taxon>
    </lineage>
</organism>
<evidence type="ECO:0000313" key="1">
    <source>
        <dbReference type="EMBL" id="MBD7965321.1"/>
    </source>
</evidence>
<proteinExistence type="predicted"/>
<name>A0ABR8SPD7_9BACL</name>
<protein>
    <submittedName>
        <fullName evidence="1">Spore gernimation protein GerPD</fullName>
    </submittedName>
</protein>
<comment type="caution">
    <text evidence="1">The sequence shown here is derived from an EMBL/GenBank/DDBJ whole genome shotgun (WGS) entry which is preliminary data.</text>
</comment>
<keyword evidence="2" id="KW-1185">Reference proteome</keyword>